<feature type="transmembrane region" description="Helical" evidence="10">
    <location>
        <begin position="608"/>
        <end position="628"/>
    </location>
</feature>
<feature type="transmembrane region" description="Helical" evidence="10">
    <location>
        <begin position="634"/>
        <end position="657"/>
    </location>
</feature>
<keyword evidence="12" id="KW-1185">Reference proteome</keyword>
<dbReference type="InterPro" id="IPR004835">
    <property type="entry name" value="Chitin_synth"/>
</dbReference>
<reference evidence="11" key="1">
    <citation type="submission" date="2021-09" db="EMBL/GenBank/DDBJ databases">
        <authorList>
            <consortium name="AG Swart"/>
            <person name="Singh M."/>
            <person name="Singh A."/>
            <person name="Seah K."/>
            <person name="Emmerich C."/>
        </authorList>
    </citation>
    <scope>NUCLEOTIDE SEQUENCE</scope>
    <source>
        <strain evidence="11">ATCC30299</strain>
    </source>
</reference>
<gene>
    <name evidence="11" type="ORF">BSTOLATCC_MIC18441</name>
</gene>
<keyword evidence="5" id="KW-0808">Transferase</keyword>
<dbReference type="AlphaFoldDB" id="A0AAU9J627"/>
<dbReference type="GO" id="GO:0005886">
    <property type="term" value="C:plasma membrane"/>
    <property type="evidence" value="ECO:0007669"/>
    <property type="project" value="UniProtKB-SubCell"/>
</dbReference>
<keyword evidence="3" id="KW-1003">Cell membrane</keyword>
<evidence type="ECO:0000256" key="3">
    <source>
        <dbReference type="ARBA" id="ARBA00022475"/>
    </source>
</evidence>
<feature type="transmembrane region" description="Helical" evidence="10">
    <location>
        <begin position="427"/>
        <end position="454"/>
    </location>
</feature>
<accession>A0AAU9J627</accession>
<dbReference type="GO" id="GO:0071555">
    <property type="term" value="P:cell wall organization"/>
    <property type="evidence" value="ECO:0007669"/>
    <property type="project" value="UniProtKB-KW"/>
</dbReference>
<evidence type="ECO:0000313" key="11">
    <source>
        <dbReference type="EMBL" id="CAG9317187.1"/>
    </source>
</evidence>
<name>A0AAU9J627_9CILI</name>
<organism evidence="11 12">
    <name type="scientific">Blepharisma stoltei</name>
    <dbReference type="NCBI Taxonomy" id="1481888"/>
    <lineage>
        <taxon>Eukaryota</taxon>
        <taxon>Sar</taxon>
        <taxon>Alveolata</taxon>
        <taxon>Ciliophora</taxon>
        <taxon>Postciliodesmatophora</taxon>
        <taxon>Heterotrichea</taxon>
        <taxon>Heterotrichida</taxon>
        <taxon>Blepharismidae</taxon>
        <taxon>Blepharisma</taxon>
    </lineage>
</organism>
<evidence type="ECO:0000256" key="4">
    <source>
        <dbReference type="ARBA" id="ARBA00022676"/>
    </source>
</evidence>
<dbReference type="Pfam" id="PF01644">
    <property type="entry name" value="Chitin_synth_1"/>
    <property type="match status" value="1"/>
</dbReference>
<comment type="subcellular location">
    <subcellularLocation>
        <location evidence="1">Cell membrane</location>
        <topology evidence="1">Multi-pass membrane protein</topology>
    </subcellularLocation>
</comment>
<proteinExistence type="predicted"/>
<dbReference type="EC" id="2.4.1.16" evidence="2"/>
<dbReference type="GO" id="GO:0004100">
    <property type="term" value="F:chitin synthase activity"/>
    <property type="evidence" value="ECO:0007669"/>
    <property type="project" value="UniProtKB-EC"/>
</dbReference>
<keyword evidence="7 10" id="KW-0472">Membrane</keyword>
<keyword evidence="8" id="KW-0961">Cell wall biogenesis/degradation</keyword>
<keyword evidence="4" id="KW-0328">Glycosyltransferase</keyword>
<evidence type="ECO:0000256" key="6">
    <source>
        <dbReference type="ARBA" id="ARBA00022692"/>
    </source>
</evidence>
<dbReference type="GO" id="GO:0006031">
    <property type="term" value="P:chitin biosynthetic process"/>
    <property type="evidence" value="ECO:0007669"/>
    <property type="project" value="TreeGrafter"/>
</dbReference>
<evidence type="ECO:0000313" key="12">
    <source>
        <dbReference type="Proteomes" id="UP001162131"/>
    </source>
</evidence>
<evidence type="ECO:0000256" key="2">
    <source>
        <dbReference type="ARBA" id="ARBA00012543"/>
    </source>
</evidence>
<sequence length="730" mass="84703">MERVDSSTDASPKNFPWCDYQPLLLNKTVTNRHGKGTKVKRGLESVNGFRLIDPELKEIGILEKSKSMSPHFRGCDLLIGIFIQSEGEPDFSKTLKAVITNIEYFLENNHSVVVVAILDGLTKTVNEKSKKKISQNEVTQIGLKPYSSYFEIGKIADKFHFDTTPNENSANYISNYSGKKDEDEIAHAFMHSNWKMETNQKYPIDFIFCIKEREAGKLNSHLWFFGGFCQHINPRYVILLDAGIKPSKNSLKYLYIAMRNDENIAGCTGEMKPKASSCNKLFEYAQRSDYKFIYMFDKGLESVFGYISSLPSNFSAYRWGPLNMKILLESHFKSICNPNEIDFMNSNVYLSEDRLLSLSLFVQEDKKYILRYVKRSKATVNVSNKVYKIMIQRRRWINGTWFILLESIKKTGFVIKCKTAHSPLRRFLFLIQMFLYLTNFFFSWLIIGFFAVFLLGGTHKLNLDMYVLNILMIIYGLLLFYVLIISLGVSPRKLKKVDTSLTLVAFILFLVSVVSCVVIGIFWLRDSQGSEQVYIYSLLVVGILFILNIMFYLEVFISMFHYLALIPILVNICMIYAICNLHDCSYDPQKMTFDEEKRMRKFQTFRSFWTLIWIASNGIFTYFMFIMIEKEIGTVLITVSMIGMINLCVRFSGGLGYHIQEWLLDKKCSENYPTEINSDPPLIEPDSNLPDLDKEEDSHENDRFRISNPVAFRPSELREHQASFRNYDRI</sequence>
<protein>
    <recommendedName>
        <fullName evidence="2">chitin synthase</fullName>
        <ecNumber evidence="2">2.4.1.16</ecNumber>
    </recommendedName>
</protein>
<feature type="transmembrane region" description="Helical" evidence="10">
    <location>
        <begin position="501"/>
        <end position="524"/>
    </location>
</feature>
<evidence type="ECO:0000256" key="7">
    <source>
        <dbReference type="ARBA" id="ARBA00023136"/>
    </source>
</evidence>
<comment type="caution">
    <text evidence="11">The sequence shown here is derived from an EMBL/GenBank/DDBJ whole genome shotgun (WGS) entry which is preliminary data.</text>
</comment>
<dbReference type="Proteomes" id="UP001162131">
    <property type="component" value="Unassembled WGS sequence"/>
</dbReference>
<feature type="region of interest" description="Disordered" evidence="9">
    <location>
        <begin position="675"/>
        <end position="704"/>
    </location>
</feature>
<dbReference type="EMBL" id="CAJZBQ010000018">
    <property type="protein sequence ID" value="CAG9317187.1"/>
    <property type="molecule type" value="Genomic_DNA"/>
</dbReference>
<evidence type="ECO:0000256" key="5">
    <source>
        <dbReference type="ARBA" id="ARBA00022679"/>
    </source>
</evidence>
<evidence type="ECO:0000256" key="10">
    <source>
        <dbReference type="SAM" id="Phobius"/>
    </source>
</evidence>
<evidence type="ECO:0000256" key="8">
    <source>
        <dbReference type="ARBA" id="ARBA00023316"/>
    </source>
</evidence>
<dbReference type="PANTHER" id="PTHR22914:SF9">
    <property type="entry name" value="CHITIN SYNTHASE 1"/>
    <property type="match status" value="1"/>
</dbReference>
<evidence type="ECO:0000256" key="9">
    <source>
        <dbReference type="SAM" id="MobiDB-lite"/>
    </source>
</evidence>
<feature type="transmembrane region" description="Helical" evidence="10">
    <location>
        <begin position="533"/>
        <end position="553"/>
    </location>
</feature>
<feature type="transmembrane region" description="Helical" evidence="10">
    <location>
        <begin position="466"/>
        <end position="489"/>
    </location>
</feature>
<evidence type="ECO:0000256" key="1">
    <source>
        <dbReference type="ARBA" id="ARBA00004651"/>
    </source>
</evidence>
<feature type="transmembrane region" description="Helical" evidence="10">
    <location>
        <begin position="559"/>
        <end position="581"/>
    </location>
</feature>
<keyword evidence="6 10" id="KW-0812">Transmembrane</keyword>
<dbReference type="PANTHER" id="PTHR22914">
    <property type="entry name" value="CHITIN SYNTHASE"/>
    <property type="match status" value="1"/>
</dbReference>
<keyword evidence="10" id="KW-1133">Transmembrane helix</keyword>